<gene>
    <name evidence="2" type="primary">gmhA_2</name>
    <name evidence="3" type="ORF">CQY20_31790</name>
    <name evidence="2" type="ORF">MAGR_20870</name>
</gene>
<dbReference type="EMBL" id="PDCP01000129">
    <property type="protein sequence ID" value="PEG33256.1"/>
    <property type="molecule type" value="Genomic_DNA"/>
</dbReference>
<comment type="caution">
    <text evidence="3">The sequence shown here is derived from an EMBL/GenBank/DDBJ whole genome shotgun (WGS) entry which is preliminary data.</text>
</comment>
<dbReference type="InterPro" id="IPR001347">
    <property type="entry name" value="SIS_dom"/>
</dbReference>
<reference evidence="3 4" key="1">
    <citation type="submission" date="2017-10" db="EMBL/GenBank/DDBJ databases">
        <title>The new phylogeny of genus Mycobacterium.</title>
        <authorList>
            <person name="Tortoli E."/>
            <person name="Trovato A."/>
            <person name="Cirillo D.M."/>
        </authorList>
    </citation>
    <scope>NUCLEOTIDE SEQUENCE [LARGE SCALE GENOMIC DNA]</scope>
    <source>
        <strain evidence="3 4">CCUG37673</strain>
    </source>
</reference>
<dbReference type="GO" id="GO:0097367">
    <property type="term" value="F:carbohydrate derivative binding"/>
    <property type="evidence" value="ECO:0007669"/>
    <property type="project" value="InterPro"/>
</dbReference>
<dbReference type="InterPro" id="IPR050099">
    <property type="entry name" value="SIS_GmhA/DiaA_subfam"/>
</dbReference>
<name>A0A2A7MNJ0_MYCAG</name>
<dbReference type="PROSITE" id="PS51464">
    <property type="entry name" value="SIS"/>
    <property type="match status" value="1"/>
</dbReference>
<dbReference type="OrthoDB" id="9810929at2"/>
<evidence type="ECO:0000259" key="1">
    <source>
        <dbReference type="PROSITE" id="PS51464"/>
    </source>
</evidence>
<keyword evidence="4" id="KW-1185">Reference proteome</keyword>
<dbReference type="RefSeq" id="WP_097945017.1">
    <property type="nucleotide sequence ID" value="NZ_BLKS01000001.1"/>
</dbReference>
<dbReference type="SUPFAM" id="SSF53697">
    <property type="entry name" value="SIS domain"/>
    <property type="match status" value="1"/>
</dbReference>
<organism evidence="3 4">
    <name type="scientific">Mycolicibacterium agri</name>
    <name type="common">Mycobacterium agri</name>
    <dbReference type="NCBI Taxonomy" id="36811"/>
    <lineage>
        <taxon>Bacteria</taxon>
        <taxon>Bacillati</taxon>
        <taxon>Actinomycetota</taxon>
        <taxon>Actinomycetes</taxon>
        <taxon>Mycobacteriales</taxon>
        <taxon>Mycobacteriaceae</taxon>
        <taxon>Mycolicibacterium</taxon>
    </lineage>
</organism>
<dbReference type="CDD" id="cd05006">
    <property type="entry name" value="SIS_GmhA"/>
    <property type="match status" value="1"/>
</dbReference>
<dbReference type="Gene3D" id="3.40.50.10490">
    <property type="entry name" value="Glucose-6-phosphate isomerase like protein, domain 1"/>
    <property type="match status" value="1"/>
</dbReference>
<dbReference type="PANTHER" id="PTHR30390:SF6">
    <property type="entry name" value="DNAA INITIATOR-ASSOCIATING PROTEIN DIAA"/>
    <property type="match status" value="1"/>
</dbReference>
<dbReference type="InterPro" id="IPR046348">
    <property type="entry name" value="SIS_dom_sf"/>
</dbReference>
<reference evidence="2" key="3">
    <citation type="submission" date="2020-02" db="EMBL/GenBank/DDBJ databases">
        <authorList>
            <person name="Matsumoto Y."/>
            <person name="Motooka D."/>
            <person name="Nakamura S."/>
        </authorList>
    </citation>
    <scope>NUCLEOTIDE SEQUENCE</scope>
    <source>
        <strain evidence="2">JCM 6377</strain>
    </source>
</reference>
<reference evidence="2 5" key="2">
    <citation type="journal article" date="2019" name="Emerg. Microbes Infect.">
        <title>Comprehensive subspecies identification of 175 nontuberculous mycobacteria species based on 7547 genomic profiles.</title>
        <authorList>
            <person name="Matsumoto Y."/>
            <person name="Kinjo T."/>
            <person name="Motooka D."/>
            <person name="Nabeya D."/>
            <person name="Jung N."/>
            <person name="Uechi K."/>
            <person name="Horii T."/>
            <person name="Iida T."/>
            <person name="Fujita J."/>
            <person name="Nakamura S."/>
        </authorList>
    </citation>
    <scope>NUCLEOTIDE SEQUENCE [LARGE SCALE GENOMIC DNA]</scope>
    <source>
        <strain evidence="2 5">JCM 6377</strain>
    </source>
</reference>
<sequence length="225" mass="23469">MTQHPCGTDRLEYATDFLYPFIDGQESDADALVADLIASAEAKATESAALRRATLQTCAPLVSAAGAEMARRFAGGGRLFTFGNGGSCTDAATLAGLFASPPSGQPLPAWSLTADQAVLTALANDVGFELVFARQLIARAGPADIAIAVSTSGNSADLLTAMREARRRGLYTIGFAGYDGGAFADNPDVDVCFTVESQSVHRIQEAQALLGYQLWATTQGQAGQR</sequence>
<keyword evidence="3" id="KW-0413">Isomerase</keyword>
<dbReference type="GO" id="GO:1901135">
    <property type="term" value="P:carbohydrate derivative metabolic process"/>
    <property type="evidence" value="ECO:0007669"/>
    <property type="project" value="InterPro"/>
</dbReference>
<dbReference type="PANTHER" id="PTHR30390">
    <property type="entry name" value="SEDOHEPTULOSE 7-PHOSPHATE ISOMERASE / DNAA INITIATOR-ASSOCIATING FACTOR FOR REPLICATION INITIATION"/>
    <property type="match status" value="1"/>
</dbReference>
<accession>A0A2A7MNJ0</accession>
<dbReference type="Pfam" id="PF13580">
    <property type="entry name" value="SIS_2"/>
    <property type="match status" value="1"/>
</dbReference>
<evidence type="ECO:0000313" key="2">
    <source>
        <dbReference type="EMBL" id="GFG50646.1"/>
    </source>
</evidence>
<dbReference type="GO" id="GO:0016853">
    <property type="term" value="F:isomerase activity"/>
    <property type="evidence" value="ECO:0007669"/>
    <property type="project" value="UniProtKB-KW"/>
</dbReference>
<evidence type="ECO:0000313" key="3">
    <source>
        <dbReference type="EMBL" id="PEG33256.1"/>
    </source>
</evidence>
<proteinExistence type="predicted"/>
<dbReference type="Proteomes" id="UP000220914">
    <property type="component" value="Unassembled WGS sequence"/>
</dbReference>
<feature type="domain" description="SIS" evidence="1">
    <location>
        <begin position="69"/>
        <end position="224"/>
    </location>
</feature>
<evidence type="ECO:0000313" key="4">
    <source>
        <dbReference type="Proteomes" id="UP000220914"/>
    </source>
</evidence>
<dbReference type="InterPro" id="IPR035461">
    <property type="entry name" value="GmhA/DiaA"/>
</dbReference>
<dbReference type="AlphaFoldDB" id="A0A2A7MNJ0"/>
<dbReference type="Proteomes" id="UP000465302">
    <property type="component" value="Unassembled WGS sequence"/>
</dbReference>
<dbReference type="EMBL" id="BLKS01000001">
    <property type="protein sequence ID" value="GFG50646.1"/>
    <property type="molecule type" value="Genomic_DNA"/>
</dbReference>
<evidence type="ECO:0000313" key="5">
    <source>
        <dbReference type="Proteomes" id="UP000465302"/>
    </source>
</evidence>
<protein>
    <submittedName>
        <fullName evidence="3">Phosphoheptose isomerase</fullName>
    </submittedName>
</protein>